<sequence length="182" mass="19714">MRLTCLQWRRRNSQQQLLWALLTGASALLTLVVLFGPLQSPFRYWGRPPPLVHQMCSDLGSIPRQYRPYAESWLTSHPATATCCGRTAGCAACWPGTTRRQPTGPGACCAPAWSSPTWPATTCCCTTAASTPTWTCARGANCRPIWTVWPTENRPPAAATSARSPSHTLCCCSACPGCLATR</sequence>
<accession>A0A1I8IK75</accession>
<name>A0A1I8IK75_9PLAT</name>
<evidence type="ECO:0000313" key="2">
    <source>
        <dbReference type="Proteomes" id="UP000095280"/>
    </source>
</evidence>
<keyword evidence="1" id="KW-0812">Transmembrane</keyword>
<dbReference type="Proteomes" id="UP000095280">
    <property type="component" value="Unplaced"/>
</dbReference>
<evidence type="ECO:0000313" key="3">
    <source>
        <dbReference type="WBParaSite" id="maker-uti_cns_0013721-snap-gene-0.2-mRNA-1"/>
    </source>
</evidence>
<keyword evidence="1" id="KW-0472">Membrane</keyword>
<organism evidence="2 3">
    <name type="scientific">Macrostomum lignano</name>
    <dbReference type="NCBI Taxonomy" id="282301"/>
    <lineage>
        <taxon>Eukaryota</taxon>
        <taxon>Metazoa</taxon>
        <taxon>Spiralia</taxon>
        <taxon>Lophotrochozoa</taxon>
        <taxon>Platyhelminthes</taxon>
        <taxon>Rhabditophora</taxon>
        <taxon>Macrostomorpha</taxon>
        <taxon>Macrostomida</taxon>
        <taxon>Macrostomidae</taxon>
        <taxon>Macrostomum</taxon>
    </lineage>
</organism>
<dbReference type="AlphaFoldDB" id="A0A1I8IK75"/>
<keyword evidence="1" id="KW-1133">Transmembrane helix</keyword>
<feature type="transmembrane region" description="Helical" evidence="1">
    <location>
        <begin position="17"/>
        <end position="38"/>
    </location>
</feature>
<evidence type="ECO:0000256" key="1">
    <source>
        <dbReference type="SAM" id="Phobius"/>
    </source>
</evidence>
<protein>
    <submittedName>
        <fullName evidence="3">Transmembrane protein 61</fullName>
    </submittedName>
</protein>
<reference evidence="3" key="1">
    <citation type="submission" date="2016-11" db="UniProtKB">
        <authorList>
            <consortium name="WormBaseParasite"/>
        </authorList>
    </citation>
    <scope>IDENTIFICATION</scope>
</reference>
<keyword evidence="2" id="KW-1185">Reference proteome</keyword>
<proteinExistence type="predicted"/>
<dbReference type="WBParaSite" id="maker-uti_cns_0013721-snap-gene-0.2-mRNA-1">
    <property type="protein sequence ID" value="maker-uti_cns_0013721-snap-gene-0.2-mRNA-1"/>
    <property type="gene ID" value="maker-uti_cns_0013721-snap-gene-0.2"/>
</dbReference>